<dbReference type="InterPro" id="IPR013320">
    <property type="entry name" value="ConA-like_dom_sf"/>
</dbReference>
<evidence type="ECO:0000256" key="3">
    <source>
        <dbReference type="ARBA" id="ARBA00022837"/>
    </source>
</evidence>
<evidence type="ECO:0000256" key="7">
    <source>
        <dbReference type="SAM" id="MobiDB-lite"/>
    </source>
</evidence>
<comment type="caution">
    <text evidence="6">Lacks conserved residue(s) required for the propagation of feature annotation.</text>
</comment>
<feature type="domain" description="Pentraxin (PTX)" evidence="8">
    <location>
        <begin position="51"/>
        <end position="258"/>
    </location>
</feature>
<evidence type="ECO:0000256" key="4">
    <source>
        <dbReference type="ARBA" id="ARBA00023157"/>
    </source>
</evidence>
<dbReference type="PROSITE" id="PS51828">
    <property type="entry name" value="PTX_2"/>
    <property type="match status" value="1"/>
</dbReference>
<evidence type="ECO:0000256" key="5">
    <source>
        <dbReference type="ARBA" id="ARBA00023180"/>
    </source>
</evidence>
<dbReference type="GO" id="GO:0046872">
    <property type="term" value="F:metal ion binding"/>
    <property type="evidence" value="ECO:0007669"/>
    <property type="project" value="UniProtKB-KW"/>
</dbReference>
<dbReference type="PRINTS" id="PR00895">
    <property type="entry name" value="PENTAXIN"/>
</dbReference>
<accession>A0AAE1TQU0</accession>
<evidence type="ECO:0000313" key="9">
    <source>
        <dbReference type="EMBL" id="KAK4294081.1"/>
    </source>
</evidence>
<dbReference type="EMBL" id="JAWZYT010004374">
    <property type="protein sequence ID" value="KAK4294081.1"/>
    <property type="molecule type" value="Genomic_DNA"/>
</dbReference>
<dbReference type="PANTHER" id="PTHR19277">
    <property type="entry name" value="PENTRAXIN"/>
    <property type="match status" value="1"/>
</dbReference>
<sequence>MSLLLLIHTDSLAHLTLQPPPPSPTSDDDNNNDPLLQQQSTPSTTTNTRPPPPSPTSDDDNNNDPLLQQQSTPSPDTILVNLTVCSWLNVHHFREKTYVYSYATSDKDNNELNMSIREDKVFIAVGSKYLYGNSNTNFLPGVWYHVCFVVDHLDFLVYLDGSLHRTQSITERSILLNGTLILGQEADKVLGGFQEQQSFSGRITGFNLYSRALSSQEVTQLATCDPDLVEGDLVAWSRANWTVQGQVRELDLPSNDYCTQR</sequence>
<name>A0AAE1TQU0_9EUCA</name>
<evidence type="ECO:0000313" key="10">
    <source>
        <dbReference type="Proteomes" id="UP001292094"/>
    </source>
</evidence>
<keyword evidence="5" id="KW-0325">Glycoprotein</keyword>
<evidence type="ECO:0000256" key="2">
    <source>
        <dbReference type="ARBA" id="ARBA00022723"/>
    </source>
</evidence>
<feature type="compositionally biased region" description="Low complexity" evidence="7">
    <location>
        <begin position="32"/>
        <end position="48"/>
    </location>
</feature>
<comment type="caution">
    <text evidence="9">The sequence shown here is derived from an EMBL/GenBank/DDBJ whole genome shotgun (WGS) entry which is preliminary data.</text>
</comment>
<protein>
    <recommendedName>
        <fullName evidence="8">Pentraxin (PTX) domain-containing protein</fullName>
    </recommendedName>
</protein>
<gene>
    <name evidence="9" type="ORF">Pmani_033268</name>
</gene>
<organism evidence="9 10">
    <name type="scientific">Petrolisthes manimaculis</name>
    <dbReference type="NCBI Taxonomy" id="1843537"/>
    <lineage>
        <taxon>Eukaryota</taxon>
        <taxon>Metazoa</taxon>
        <taxon>Ecdysozoa</taxon>
        <taxon>Arthropoda</taxon>
        <taxon>Crustacea</taxon>
        <taxon>Multicrustacea</taxon>
        <taxon>Malacostraca</taxon>
        <taxon>Eumalacostraca</taxon>
        <taxon>Eucarida</taxon>
        <taxon>Decapoda</taxon>
        <taxon>Pleocyemata</taxon>
        <taxon>Anomura</taxon>
        <taxon>Galatheoidea</taxon>
        <taxon>Porcellanidae</taxon>
        <taxon>Petrolisthes</taxon>
    </lineage>
</organism>
<dbReference type="Pfam" id="PF00354">
    <property type="entry name" value="Pentaxin"/>
    <property type="match status" value="1"/>
</dbReference>
<dbReference type="SMART" id="SM00159">
    <property type="entry name" value="PTX"/>
    <property type="match status" value="1"/>
</dbReference>
<dbReference type="AlphaFoldDB" id="A0AAE1TQU0"/>
<proteinExistence type="predicted"/>
<keyword evidence="10" id="KW-1185">Reference proteome</keyword>
<keyword evidence="2" id="KW-0479">Metal-binding</keyword>
<dbReference type="InterPro" id="IPR001759">
    <property type="entry name" value="PTX_dom"/>
</dbReference>
<dbReference type="SUPFAM" id="SSF49899">
    <property type="entry name" value="Concanavalin A-like lectins/glucanases"/>
    <property type="match status" value="1"/>
</dbReference>
<dbReference type="Proteomes" id="UP001292094">
    <property type="component" value="Unassembled WGS sequence"/>
</dbReference>
<keyword evidence="3" id="KW-0106">Calcium</keyword>
<comment type="cofactor">
    <cofactor evidence="1">
        <name>Ca(2+)</name>
        <dbReference type="ChEBI" id="CHEBI:29108"/>
    </cofactor>
</comment>
<feature type="region of interest" description="Disordered" evidence="7">
    <location>
        <begin position="14"/>
        <end position="73"/>
    </location>
</feature>
<dbReference type="PANTHER" id="PTHR19277:SF161">
    <property type="entry name" value="LAMININ G DOMAIN-CONTAINING PROTEIN"/>
    <property type="match status" value="1"/>
</dbReference>
<evidence type="ECO:0000259" key="8">
    <source>
        <dbReference type="PROSITE" id="PS51828"/>
    </source>
</evidence>
<evidence type="ECO:0000256" key="6">
    <source>
        <dbReference type="PROSITE-ProRule" id="PRU01172"/>
    </source>
</evidence>
<dbReference type="InterPro" id="IPR051360">
    <property type="entry name" value="Neuronal_Pentraxin_Related"/>
</dbReference>
<evidence type="ECO:0000256" key="1">
    <source>
        <dbReference type="ARBA" id="ARBA00001913"/>
    </source>
</evidence>
<reference evidence="9" key="1">
    <citation type="submission" date="2023-11" db="EMBL/GenBank/DDBJ databases">
        <title>Genome assemblies of two species of porcelain crab, Petrolisthes cinctipes and Petrolisthes manimaculis (Anomura: Porcellanidae).</title>
        <authorList>
            <person name="Angst P."/>
        </authorList>
    </citation>
    <scope>NUCLEOTIDE SEQUENCE</scope>
    <source>
        <strain evidence="9">PB745_02</strain>
        <tissue evidence="9">Gill</tissue>
    </source>
</reference>
<dbReference type="Gene3D" id="2.60.120.200">
    <property type="match status" value="1"/>
</dbReference>
<keyword evidence="4" id="KW-1015">Disulfide bond</keyword>